<sequence length="455" mass="51030">MKKLIYLCMIAGMLLATACSDDDEYVFSELPSERIEAFRTECEIALKGAADGWKFVYYPQKGSYGGFTFLFRFKEKNRVEMTSDFETEVGDYSYNLNLSEGLVLTFDSYSPIHRLANPGYASPVRDGNKGFGLEGDFEFIVKDVGDGVIELIGKKTRVELNMEKATAADWSTVEKLAEMAGYFVLGNAGLGMMVNGELVVGGHVELDDIFHICTMAYKDGEGNTVTVSVPYIITAEGCRFDNDVEVAGVKFNGLEIDLSNGVTNREFVSNDADGAIRFFIMDLSPLNLTPEQVPTFVPNKYIASVDMLKNNNEYIITDMSDGLKAEWEALKEEYPNFVKFTLEMDRKSGYEGSFRVTAVNSADGKEKSHNYDFGTFTLLNNAINQVRFDNSKKSHSTSSGFTDKDLYDKDKNEHVGVIYDAFFSSKGFTVIRDTEEVFWIRSIADLNKWMRLEAD</sequence>
<dbReference type="InterPro" id="IPR025396">
    <property type="entry name" value="DUF4302"/>
</dbReference>
<evidence type="ECO:0000256" key="1">
    <source>
        <dbReference type="SAM" id="SignalP"/>
    </source>
</evidence>
<name>A0ABR7D6D1_9BACT</name>
<dbReference type="Proteomes" id="UP000646484">
    <property type="component" value="Unassembled WGS sequence"/>
</dbReference>
<gene>
    <name evidence="2" type="ORF">H8S64_20750</name>
</gene>
<proteinExistence type="predicted"/>
<accession>A0ABR7D6D1</accession>
<reference evidence="2 3" key="1">
    <citation type="submission" date="2020-08" db="EMBL/GenBank/DDBJ databases">
        <title>Genome public.</title>
        <authorList>
            <person name="Liu C."/>
            <person name="Sun Q."/>
        </authorList>
    </citation>
    <scope>NUCLEOTIDE SEQUENCE [LARGE SCALE GENOMIC DNA]</scope>
    <source>
        <strain evidence="2 3">NSJ-56</strain>
    </source>
</reference>
<keyword evidence="1" id="KW-0732">Signal</keyword>
<dbReference type="PROSITE" id="PS51257">
    <property type="entry name" value="PROKAR_LIPOPROTEIN"/>
    <property type="match status" value="1"/>
</dbReference>
<feature type="signal peptide" evidence="1">
    <location>
        <begin position="1"/>
        <end position="18"/>
    </location>
</feature>
<feature type="chain" id="PRO_5046618801" evidence="1">
    <location>
        <begin position="19"/>
        <end position="455"/>
    </location>
</feature>
<evidence type="ECO:0000313" key="2">
    <source>
        <dbReference type="EMBL" id="MBC5623528.1"/>
    </source>
</evidence>
<dbReference type="EMBL" id="JACOOH010000011">
    <property type="protein sequence ID" value="MBC5623528.1"/>
    <property type="molecule type" value="Genomic_DNA"/>
</dbReference>
<dbReference type="RefSeq" id="WP_186978559.1">
    <property type="nucleotide sequence ID" value="NZ_JACOOH010000011.1"/>
</dbReference>
<organism evidence="2 3">
    <name type="scientific">Butyricimonas hominis</name>
    <dbReference type="NCBI Taxonomy" id="2763032"/>
    <lineage>
        <taxon>Bacteria</taxon>
        <taxon>Pseudomonadati</taxon>
        <taxon>Bacteroidota</taxon>
        <taxon>Bacteroidia</taxon>
        <taxon>Bacteroidales</taxon>
        <taxon>Odoribacteraceae</taxon>
        <taxon>Butyricimonas</taxon>
    </lineage>
</organism>
<keyword evidence="3" id="KW-1185">Reference proteome</keyword>
<protein>
    <submittedName>
        <fullName evidence="2">DUF4302 domain-containing protein</fullName>
    </submittedName>
</protein>
<comment type="caution">
    <text evidence="2">The sequence shown here is derived from an EMBL/GenBank/DDBJ whole genome shotgun (WGS) entry which is preliminary data.</text>
</comment>
<evidence type="ECO:0000313" key="3">
    <source>
        <dbReference type="Proteomes" id="UP000646484"/>
    </source>
</evidence>
<dbReference type="Pfam" id="PF14135">
    <property type="entry name" value="DUF4302"/>
    <property type="match status" value="1"/>
</dbReference>